<dbReference type="EMBL" id="NGKM01000014">
    <property type="protein sequence ID" value="OWK66027.1"/>
    <property type="molecule type" value="Genomic_DNA"/>
</dbReference>
<gene>
    <name evidence="2" type="ORF">CBE85_13580</name>
</gene>
<evidence type="ECO:0000313" key="2">
    <source>
        <dbReference type="EMBL" id="OWK66027.1"/>
    </source>
</evidence>
<name>A0A246A075_ACIBA</name>
<dbReference type="Proteomes" id="UP000197394">
    <property type="component" value="Unassembled WGS sequence"/>
</dbReference>
<feature type="transmembrane region" description="Helical" evidence="1">
    <location>
        <begin position="45"/>
        <end position="68"/>
    </location>
</feature>
<accession>A0A246A075</accession>
<dbReference type="AlphaFoldDB" id="A0A246A075"/>
<keyword evidence="1" id="KW-0472">Membrane</keyword>
<evidence type="ECO:0000313" key="3">
    <source>
        <dbReference type="Proteomes" id="UP000197394"/>
    </source>
</evidence>
<feature type="transmembrane region" description="Helical" evidence="1">
    <location>
        <begin position="20"/>
        <end position="39"/>
    </location>
</feature>
<comment type="caution">
    <text evidence="2">The sequence shown here is derived from an EMBL/GenBank/DDBJ whole genome shotgun (WGS) entry which is preliminary data.</text>
</comment>
<keyword evidence="1" id="KW-0812">Transmembrane</keyword>
<proteinExistence type="predicted"/>
<reference evidence="2 3" key="1">
    <citation type="submission" date="2017-05" db="EMBL/GenBank/DDBJ databases">
        <title>Draft genome sequence of MDR A. baumannii AB360.</title>
        <authorList>
            <person name="Wareham D.W."/>
            <person name="Bean D.C."/>
        </authorList>
    </citation>
    <scope>NUCLEOTIDE SEQUENCE [LARGE SCALE GENOMIC DNA]</scope>
    <source>
        <strain evidence="2 3">AB360</strain>
    </source>
</reference>
<sequence length="76" mass="8460">MNNDNDNLDKYIRKVFRISLILLFSIAILINLAIFSPLVRSVNASIIVISTFAGGLFSGMVILSYCVLDVIRTKKP</sequence>
<organism evidence="2 3">
    <name type="scientific">Acinetobacter baumannii</name>
    <dbReference type="NCBI Taxonomy" id="470"/>
    <lineage>
        <taxon>Bacteria</taxon>
        <taxon>Pseudomonadati</taxon>
        <taxon>Pseudomonadota</taxon>
        <taxon>Gammaproteobacteria</taxon>
        <taxon>Moraxellales</taxon>
        <taxon>Moraxellaceae</taxon>
        <taxon>Acinetobacter</taxon>
        <taxon>Acinetobacter calcoaceticus/baumannii complex</taxon>
    </lineage>
</organism>
<evidence type="ECO:0000256" key="1">
    <source>
        <dbReference type="SAM" id="Phobius"/>
    </source>
</evidence>
<protein>
    <submittedName>
        <fullName evidence="2">Uncharacterized protein</fullName>
    </submittedName>
</protein>
<keyword evidence="1" id="KW-1133">Transmembrane helix</keyword>